<gene>
    <name evidence="4" type="ORF">AK812_SmicGene19588</name>
</gene>
<dbReference type="GO" id="GO:0016787">
    <property type="term" value="F:hydrolase activity"/>
    <property type="evidence" value="ECO:0007669"/>
    <property type="project" value="InterPro"/>
</dbReference>
<feature type="transmembrane region" description="Helical" evidence="2">
    <location>
        <begin position="55"/>
        <end position="82"/>
    </location>
</feature>
<feature type="region of interest" description="Disordered" evidence="1">
    <location>
        <begin position="303"/>
        <end position="333"/>
    </location>
</feature>
<dbReference type="EMBL" id="LSRX01000412">
    <property type="protein sequence ID" value="OLP98011.1"/>
    <property type="molecule type" value="Genomic_DNA"/>
</dbReference>
<proteinExistence type="predicted"/>
<keyword evidence="2" id="KW-0472">Membrane</keyword>
<dbReference type="GO" id="GO:0003677">
    <property type="term" value="F:DNA binding"/>
    <property type="evidence" value="ECO:0007669"/>
    <property type="project" value="InterPro"/>
</dbReference>
<evidence type="ECO:0000259" key="3">
    <source>
        <dbReference type="SMART" id="SM00487"/>
    </source>
</evidence>
<dbReference type="Pfam" id="PF04851">
    <property type="entry name" value="ResIII"/>
    <property type="match status" value="1"/>
</dbReference>
<dbReference type="Gene3D" id="3.40.50.300">
    <property type="entry name" value="P-loop containing nucleotide triphosphate hydrolases"/>
    <property type="match status" value="1"/>
</dbReference>
<evidence type="ECO:0000313" key="5">
    <source>
        <dbReference type="Proteomes" id="UP000186817"/>
    </source>
</evidence>
<keyword evidence="5" id="KW-1185">Reference proteome</keyword>
<evidence type="ECO:0000313" key="4">
    <source>
        <dbReference type="EMBL" id="OLP98011.1"/>
    </source>
</evidence>
<comment type="caution">
    <text evidence="4">The sequence shown here is derived from an EMBL/GenBank/DDBJ whole genome shotgun (WGS) entry which is preliminary data.</text>
</comment>
<dbReference type="GO" id="GO:0005524">
    <property type="term" value="F:ATP binding"/>
    <property type="evidence" value="ECO:0007669"/>
    <property type="project" value="InterPro"/>
</dbReference>
<feature type="compositionally biased region" description="Basic and acidic residues" evidence="1">
    <location>
        <begin position="306"/>
        <end position="330"/>
    </location>
</feature>
<protein>
    <recommendedName>
        <fullName evidence="3">Helicase ATP-binding domain-containing protein</fullName>
    </recommendedName>
</protein>
<sequence length="2006" mass="216620">MNLSTNLQAAQYLYVRGADLHRSGGGGHLDVCRYLLRTGVSPDLKADKGLSAFTLAVLYTAVAGMAWLVVPQYFTLLLLWVAQERERLLEPLLERCPALLNRANWAQAVPEAASEEERVKVLGEDISATAEELKGEMCVGGSIAARNAEGLRLFLASFTVSDVHSLSSLTSTMLIEVICMEGPEGGVGASVCYAADGTKDTPFTRLYCGHCFHRGLGAWRAEGQNGPACRKPLPEPTARAEAGGVTLLEMATLSNDPAFAGTLLMVGAAGKAHWRNAESVASVLTAKGKLLCSATILADGSWQSVGEEKATEKSDKEAGSRPDQKKRPADEASVYGDSAVISGTAVDVTYQYAYCHDDAGGGRDDDGGDDDCFGFFVEKEKDREEEEEEEDETPDPTVLQLLDVNASSLWHHLRAIRHGEAVQELRVRMACSAKPQSVVTADRPRVEDPKPSAGDFLKACKAALANAGESNAAADASLEEPSESPTKKPKKEGLSERRLKQYSVSAKPGKLPLTVGITGARAGDVLRGVEDASSGDVANVVLRLVSGTVSAPSIIRRSVEAEVGREALIAAVAKHFGESRAAATLRYNDFPQTEVPNHQPLGSGCSHGVEENCSCPPAATFVIVSQGVWQSFADQHGNGEELQAMVEERRTVCWRDVLKLMYTPGLPEGKKLILRPRLFEIVAGPEQLPATHPEVKKADVLDAVSWSSGGCQGPEHVHYKLDGYVVRVPASSQVAFQMQVEAVQEAVDGLVPSCSADSVRHCIAQLRPLSMGALKSCLQKVIRFHAVAVDYGECIPSPLLAATATGLLFANRGGFSPELQLFTRGATAAFKRLAVILLEDAWVKEDKTPSCVAALLALGLVTQRVADYEPPRSSVVAAMRMAARAASSSCIIAWRQKENRVSKASAQVRKADEYINVSKEQATLFQHSAKLLHLLRSFSGDMAMFDQVAAASKAGKLPLQHAAKRPEVMPLCHLVDQHTYRGIAHVLGEGAESTFALRFQSLFSKCTGFNPRLADPEGFESRIEVQRARFAQQCCLNAAQQKPKTLLPLISDGAWVCLELDPGVLSAAVGPVPTKVRGKRGSRDLLVLLGVRCPEDEVVMQKPARATRDLFGDLTDQERAEAVAAVRSQQLRVQSLLLPGLHEAKFVDGSWQVDGTKWADLVSKGIRIKVPQVAAPSWCDTLNTKNAEALLRNDAALEEALGVSGAGMIPRAEEVVLTLVSSLPHAVSLRAVSLLRQQYVSVSMPTPSLQGGLADQLAAYDGDWLVYRLLVLISRTVPTALRPTMPPNFTVTNPVILRVVEGWIMAGVERAMLSQNAAASIPKSSAQWEGHTSWTAMSRADESLLEHQREAVDRMHQRDREMKCGGHFLIMDTGLGKTVTSLVYAYRWLCSTGGKAVRRILWVTPAGTVENLVKQLCQTWHCPTHVVPRISSAKKPKAGEGFELVLKDFMVNVIHADHLRTAIDKGLAEQATSSFIIFDEVDEMYAPTLRTSAARRLCQLCPKFVAQTATPMRKNESQLLAWLADTCSFPVDTKNWLVAASGMVSMQLELGIAAIEEEILVPMVDEVRALCRKLLSSSSTVRWLEMARVVQENTDKAMAEAAVKAAKQDRKSHADGGVLLVAHSLQHAAKLRDLCSPHLPTGDFASLEAPDAKRFAIVVVTKDKDRGYNSARRLGVMVTGAYAGNAASRHQLRGRLRRLGQKRKEVRFVTVCMENSILHLLHQRHSAVDTMNISLEQLGQRFSAEAAKVFAIRRFAEGQTTTLPSAMALRLVLGAKPGAGRLLAKLSDSFAALCSQAPLKPSDEEVLPFLTQLQLAVEALPAQRGVQFLGLGLSTPSGTLREALTGEVDGLAALHPGSLLLWRGCTSVTSDPMLAKEAALEGGSVALVFKVRSSSSRDVAAYSPSPDLRERLLPPRRCFRVQGIFALEDMILRRGTSSSGNSGELLEAFEVPNVGSLGSFGALAWEEACTRKAACVVLDEDEQPQARSSANHCTGYVAGGQSMTSF</sequence>
<reference evidence="4 5" key="1">
    <citation type="submission" date="2016-02" db="EMBL/GenBank/DDBJ databases">
        <title>Genome analysis of coral dinoflagellate symbionts highlights evolutionary adaptations to a symbiotic lifestyle.</title>
        <authorList>
            <person name="Aranda M."/>
            <person name="Li Y."/>
            <person name="Liew Y.J."/>
            <person name="Baumgarten S."/>
            <person name="Simakov O."/>
            <person name="Wilson M."/>
            <person name="Piel J."/>
            <person name="Ashoor H."/>
            <person name="Bougouffa S."/>
            <person name="Bajic V.B."/>
            <person name="Ryu T."/>
            <person name="Ravasi T."/>
            <person name="Bayer T."/>
            <person name="Micklem G."/>
            <person name="Kim H."/>
            <person name="Bhak J."/>
            <person name="Lajeunesse T.C."/>
            <person name="Voolstra C.R."/>
        </authorList>
    </citation>
    <scope>NUCLEOTIDE SEQUENCE [LARGE SCALE GENOMIC DNA]</scope>
    <source>
        <strain evidence="4 5">CCMP2467</strain>
    </source>
</reference>
<keyword evidence="2" id="KW-1133">Transmembrane helix</keyword>
<dbReference type="InterPro" id="IPR014001">
    <property type="entry name" value="Helicase_ATP-bd"/>
</dbReference>
<dbReference type="InterPro" id="IPR027417">
    <property type="entry name" value="P-loop_NTPase"/>
</dbReference>
<feature type="domain" description="Helicase ATP-binding" evidence="3">
    <location>
        <begin position="1340"/>
        <end position="1545"/>
    </location>
</feature>
<evidence type="ECO:0000256" key="2">
    <source>
        <dbReference type="SAM" id="Phobius"/>
    </source>
</evidence>
<dbReference type="OrthoDB" id="2145528at2759"/>
<evidence type="ECO:0000256" key="1">
    <source>
        <dbReference type="SAM" id="MobiDB-lite"/>
    </source>
</evidence>
<dbReference type="InterPro" id="IPR006935">
    <property type="entry name" value="Helicase/UvrB_N"/>
</dbReference>
<dbReference type="Proteomes" id="UP000186817">
    <property type="component" value="Unassembled WGS sequence"/>
</dbReference>
<feature type="region of interest" description="Disordered" evidence="1">
    <location>
        <begin position="471"/>
        <end position="498"/>
    </location>
</feature>
<dbReference type="SUPFAM" id="SSF52540">
    <property type="entry name" value="P-loop containing nucleoside triphosphate hydrolases"/>
    <property type="match status" value="2"/>
</dbReference>
<dbReference type="SMART" id="SM00487">
    <property type="entry name" value="DEXDc"/>
    <property type="match status" value="1"/>
</dbReference>
<keyword evidence="2" id="KW-0812">Transmembrane</keyword>
<organism evidence="4 5">
    <name type="scientific">Symbiodinium microadriaticum</name>
    <name type="common">Dinoflagellate</name>
    <name type="synonym">Zooxanthella microadriatica</name>
    <dbReference type="NCBI Taxonomy" id="2951"/>
    <lineage>
        <taxon>Eukaryota</taxon>
        <taxon>Sar</taxon>
        <taxon>Alveolata</taxon>
        <taxon>Dinophyceae</taxon>
        <taxon>Suessiales</taxon>
        <taxon>Symbiodiniaceae</taxon>
        <taxon>Symbiodinium</taxon>
    </lineage>
</organism>
<accession>A0A1Q9DS60</accession>
<dbReference type="Gene3D" id="3.90.176.10">
    <property type="entry name" value="Toxin ADP-ribosyltransferase, Chain A, domain 1"/>
    <property type="match status" value="1"/>
</dbReference>
<name>A0A1Q9DS60_SYMMI</name>